<evidence type="ECO:0000313" key="2">
    <source>
        <dbReference type="Proteomes" id="UP001301797"/>
    </source>
</evidence>
<evidence type="ECO:0000313" key="1">
    <source>
        <dbReference type="EMBL" id="WOF16633.1"/>
    </source>
</evidence>
<dbReference type="EMBL" id="CP043875">
    <property type="protein sequence ID" value="WOF16633.1"/>
    <property type="molecule type" value="Genomic_DNA"/>
</dbReference>
<sequence length="99" mass="11461">MKDNTDNKEGVKGKIKKPCCAAEALRQVRRIDICSVPTGLYMLDSIFGEVSSSDLRNEQEIKRELLKKVKIYNYVPKAAEEKYADAIFNEFLKEMNKKW</sequence>
<dbReference type="KEGG" id="mefw:F1737_07960"/>
<accession>A0AA97I3E9</accession>
<keyword evidence="2" id="KW-1185">Reference proteome</keyword>
<reference evidence="1 2" key="1">
    <citation type="submission" date="2019-09" db="EMBL/GenBank/DDBJ databases">
        <title>The complete genome of Methanoplanus sp. FWC-SCC4.</title>
        <authorList>
            <person name="Chen S.-C."/>
            <person name="Zhou Y.-Z."/>
            <person name="Lai M.-C."/>
        </authorList>
    </citation>
    <scope>NUCLEOTIDE SEQUENCE [LARGE SCALE GENOMIC DNA]</scope>
    <source>
        <strain evidence="1 2">FWC-SCC4</strain>
    </source>
</reference>
<dbReference type="AlphaFoldDB" id="A0AA97I3E9"/>
<gene>
    <name evidence="1" type="ORF">F1737_07960</name>
</gene>
<protein>
    <submittedName>
        <fullName evidence="1">Uncharacterized protein</fullName>
    </submittedName>
</protein>
<dbReference type="GeneID" id="85230095"/>
<dbReference type="Proteomes" id="UP001301797">
    <property type="component" value="Chromosome"/>
</dbReference>
<dbReference type="RefSeq" id="WP_317136056.1">
    <property type="nucleotide sequence ID" value="NZ_CP043875.1"/>
</dbReference>
<proteinExistence type="predicted"/>
<organism evidence="1 2">
    <name type="scientific">Methanochimaera problematica</name>
    <dbReference type="NCBI Taxonomy" id="2609417"/>
    <lineage>
        <taxon>Archaea</taxon>
        <taxon>Methanobacteriati</taxon>
        <taxon>Methanobacteriota</taxon>
        <taxon>Stenosarchaea group</taxon>
        <taxon>Methanomicrobia</taxon>
        <taxon>Methanomicrobiales</taxon>
        <taxon>Methanomicrobiaceae</taxon>
        <taxon>Methanochimaera</taxon>
    </lineage>
</organism>
<name>A0AA97I3E9_9EURY</name>